<dbReference type="SMART" id="SM00905">
    <property type="entry name" value="FolB"/>
    <property type="match status" value="2"/>
</dbReference>
<dbReference type="InterPro" id="IPR045031">
    <property type="entry name" value="DHP_synth-like"/>
</dbReference>
<feature type="domain" description="Pterin-binding" evidence="9">
    <location>
        <begin position="496"/>
        <end position="770"/>
    </location>
</feature>
<dbReference type="Pfam" id="PF00809">
    <property type="entry name" value="Pterin_bind"/>
    <property type="match status" value="1"/>
</dbReference>
<accession>A0A1L0B266</accession>
<evidence type="ECO:0000259" key="9">
    <source>
        <dbReference type="PROSITE" id="PS50972"/>
    </source>
</evidence>
<dbReference type="InterPro" id="IPR000550">
    <property type="entry name" value="Hppk"/>
</dbReference>
<dbReference type="Gene3D" id="3.20.20.20">
    <property type="entry name" value="Dihydropteroate synthase-like"/>
    <property type="match status" value="1"/>
</dbReference>
<dbReference type="GO" id="GO:0016301">
    <property type="term" value="F:kinase activity"/>
    <property type="evidence" value="ECO:0007669"/>
    <property type="project" value="UniProtKB-KW"/>
</dbReference>
<reference evidence="11" key="1">
    <citation type="submission" date="2016-11" db="EMBL/GenBank/DDBJ databases">
        <authorList>
            <person name="Guldener U."/>
        </authorList>
    </citation>
    <scope>NUCLEOTIDE SEQUENCE [LARGE SCALE GENOMIC DNA]</scope>
</reference>
<dbReference type="InterPro" id="IPR011005">
    <property type="entry name" value="Dihydropteroate_synth-like_sf"/>
</dbReference>
<dbReference type="InterPro" id="IPR043133">
    <property type="entry name" value="GTP-CH-I_C/QueF"/>
</dbReference>
<keyword evidence="8" id="KW-0289">Folate biosynthesis</keyword>
<dbReference type="GO" id="GO:0004150">
    <property type="term" value="F:dihydroneopterin aldolase activity"/>
    <property type="evidence" value="ECO:0007669"/>
    <property type="project" value="EnsemblFungi"/>
</dbReference>
<proteinExistence type="inferred from homology"/>
<dbReference type="Pfam" id="PF01288">
    <property type="entry name" value="HPPK"/>
    <property type="match status" value="1"/>
</dbReference>
<evidence type="ECO:0000256" key="7">
    <source>
        <dbReference type="ARBA" id="ARBA00022840"/>
    </source>
</evidence>
<evidence type="ECO:0000256" key="6">
    <source>
        <dbReference type="ARBA" id="ARBA00022777"/>
    </source>
</evidence>
<dbReference type="PROSITE" id="PS50972">
    <property type="entry name" value="PTERIN_BINDING"/>
    <property type="match status" value="1"/>
</dbReference>
<comment type="pathway">
    <text evidence="1">Cofactor biosynthesis; tetrahydrofolate biosynthesis; 2-amino-4-hydroxy-6-hydroxymethyl-7,8-dihydropteridine diphosphate from 7,8-dihydroneopterin triphosphate: step 4/4.</text>
</comment>
<dbReference type="EMBL" id="FQNF01000015">
    <property type="protein sequence ID" value="SGZ39003.1"/>
    <property type="molecule type" value="Genomic_DNA"/>
</dbReference>
<dbReference type="SUPFAM" id="SSF51717">
    <property type="entry name" value="Dihydropteroate synthetase-like"/>
    <property type="match status" value="1"/>
</dbReference>
<dbReference type="Gene3D" id="3.30.70.560">
    <property type="entry name" value="7,8-Dihydro-6-hydroxymethylpterin-pyrophosphokinase HPPK"/>
    <property type="match status" value="1"/>
</dbReference>
<keyword evidence="4" id="KW-0808">Transferase</keyword>
<dbReference type="Proteomes" id="UP000183365">
    <property type="component" value="Unassembled WGS sequence"/>
</dbReference>
<evidence type="ECO:0000256" key="1">
    <source>
        <dbReference type="ARBA" id="ARBA00005051"/>
    </source>
</evidence>
<protein>
    <recommendedName>
        <fullName evidence="3">2-amino-4-hydroxy-6-hydroxymethyldihydropteridine diphosphokinase</fullName>
        <ecNumber evidence="3">2.7.6.3</ecNumber>
    </recommendedName>
</protein>
<dbReference type="GO" id="GO:0005740">
    <property type="term" value="C:mitochondrial envelope"/>
    <property type="evidence" value="ECO:0007669"/>
    <property type="project" value="EnsemblFungi"/>
</dbReference>
<gene>
    <name evidence="10" type="ORF">HGUI_01203</name>
</gene>
<name>A0A1L0B266_9ASCO</name>
<dbReference type="InterPro" id="IPR000489">
    <property type="entry name" value="Pterin-binding_dom"/>
</dbReference>
<evidence type="ECO:0000256" key="2">
    <source>
        <dbReference type="ARBA" id="ARBA00009640"/>
    </source>
</evidence>
<dbReference type="AlphaFoldDB" id="A0A1L0B266"/>
<dbReference type="UniPathway" id="UPA00077">
    <property type="reaction ID" value="UER00155"/>
</dbReference>
<evidence type="ECO:0000256" key="3">
    <source>
        <dbReference type="ARBA" id="ARBA00013253"/>
    </source>
</evidence>
<dbReference type="CDD" id="cd00483">
    <property type="entry name" value="HPPK"/>
    <property type="match status" value="1"/>
</dbReference>
<sequence length="773" mass="89806">MNFYKSVILFSRRNYSKEFKDVIHIKKLNVDVSMGNNLWNIPTKQSLKLSLYYKSDFSASSENDDLSATLNYAVISNSLMKEFEKERNFKTIIDVNDHVRNHINKTVNGGSRNFMVNIQAPNNHLRTKSIELISNNNNDGVDYTLNINNIQSLTYIGVFTFERLQKQYINVSLSLKIDPIHKDLMSDNLIKKICSNVGNFLDNSMFKTVEALVNDAGGVVYQTLLQEEVNTRALEEVHVSVLKPQAILKCDDGVGVSCLRRFDDYENDLKLKKYDFKFAQNNDFNLPVCNVSNNQLDIIDEKILYKVYLSIGTNMGDKLGNIFLAIKNLSLHPHVVKIDKISSIFQSEPMYYHDQDRFYNATFSLYTRLPPFILLKELKKIEYNDLNRVKKFDNGPRTIDLDIIYYLRCDENSKTPKEHVVLNTKELIIPHKGMLERGFVLGPLNEIIGLDGVENIHPISFEPITNQLSQIKDLGINRVLMFKDNRFLSFDKNDSLKIMKILNFTKDSFSDGNLKCEQYDNIINEIKQLGINEKEVILDVGCCSTNPIKEDEQINVEEENQRCKEILEYIRNKNKEIIISLDTYRNEVIKENINNIDIINDVGFNFESRKEELCDILTKNRDKGYVLNHVPCETFEELQKIERSKSEDDTNINETVCSNLMVKFDYLIKNNVLPSQIIIDPGLGFGKTQWECYEIIKNFRKTWEDSNPSFKDIPILYGYSRKRFLQAYENQSTKDRDLEGVLLLSKLMDKNNIVRVHNLDYTQRSKMILKRII</sequence>
<evidence type="ECO:0000313" key="11">
    <source>
        <dbReference type="Proteomes" id="UP000183365"/>
    </source>
</evidence>
<dbReference type="GO" id="GO:0046656">
    <property type="term" value="P:folic acid biosynthetic process"/>
    <property type="evidence" value="ECO:0007669"/>
    <property type="project" value="UniProtKB-KW"/>
</dbReference>
<dbReference type="NCBIfam" id="TIGR00526">
    <property type="entry name" value="folB_dom"/>
    <property type="match status" value="2"/>
</dbReference>
<dbReference type="GO" id="GO:0004156">
    <property type="term" value="F:dihydropteroate synthase activity"/>
    <property type="evidence" value="ECO:0007669"/>
    <property type="project" value="EnsemblFungi"/>
</dbReference>
<dbReference type="PROSITE" id="PS00794">
    <property type="entry name" value="HPPK"/>
    <property type="match status" value="1"/>
</dbReference>
<dbReference type="Gene3D" id="3.30.1130.10">
    <property type="match status" value="2"/>
</dbReference>
<dbReference type="SUPFAM" id="SSF55620">
    <property type="entry name" value="Tetrahydrobiopterin biosynthesis enzymes-like"/>
    <property type="match status" value="2"/>
</dbReference>
<keyword evidence="7" id="KW-0067">ATP-binding</keyword>
<dbReference type="InterPro" id="IPR035907">
    <property type="entry name" value="Hppk_sf"/>
</dbReference>
<dbReference type="PANTHER" id="PTHR20941">
    <property type="entry name" value="FOLATE SYNTHESIS PROTEINS"/>
    <property type="match status" value="1"/>
</dbReference>
<dbReference type="GO" id="GO:0003848">
    <property type="term" value="F:2-amino-4-hydroxy-6-hydroxymethyldihydropteridine diphosphokinase activity"/>
    <property type="evidence" value="ECO:0007669"/>
    <property type="project" value="UniProtKB-EC"/>
</dbReference>
<keyword evidence="6" id="KW-0418">Kinase</keyword>
<evidence type="ECO:0000256" key="8">
    <source>
        <dbReference type="ARBA" id="ARBA00022909"/>
    </source>
</evidence>
<dbReference type="GO" id="GO:0005829">
    <property type="term" value="C:cytosol"/>
    <property type="evidence" value="ECO:0007669"/>
    <property type="project" value="TreeGrafter"/>
</dbReference>
<dbReference type="InterPro" id="IPR006157">
    <property type="entry name" value="FolB_dom"/>
</dbReference>
<comment type="similarity">
    <text evidence="2">In the N-terminal section; belongs to the DHNA family.</text>
</comment>
<dbReference type="SUPFAM" id="SSF55083">
    <property type="entry name" value="6-hydroxymethyl-7,8-dihydropterin pyrophosphokinase, HPPK"/>
    <property type="match status" value="1"/>
</dbReference>
<dbReference type="VEuPathDB" id="FungiDB:HGUI_01203"/>
<keyword evidence="11" id="KW-1185">Reference proteome</keyword>
<dbReference type="Pfam" id="PF02152">
    <property type="entry name" value="FolB"/>
    <property type="match status" value="2"/>
</dbReference>
<dbReference type="GO" id="GO:0005524">
    <property type="term" value="F:ATP binding"/>
    <property type="evidence" value="ECO:0007669"/>
    <property type="project" value="UniProtKB-KW"/>
</dbReference>
<dbReference type="NCBIfam" id="TIGR01498">
    <property type="entry name" value="folK"/>
    <property type="match status" value="1"/>
</dbReference>
<keyword evidence="5" id="KW-0547">Nucleotide-binding</keyword>
<evidence type="ECO:0000313" key="10">
    <source>
        <dbReference type="EMBL" id="SGZ39003.1"/>
    </source>
</evidence>
<organism evidence="10 11">
    <name type="scientific">Hanseniaspora guilliermondii</name>
    <dbReference type="NCBI Taxonomy" id="56406"/>
    <lineage>
        <taxon>Eukaryota</taxon>
        <taxon>Fungi</taxon>
        <taxon>Dikarya</taxon>
        <taxon>Ascomycota</taxon>
        <taxon>Saccharomycotina</taxon>
        <taxon>Saccharomycetes</taxon>
        <taxon>Saccharomycodales</taxon>
        <taxon>Saccharomycodaceae</taxon>
        <taxon>Hanseniaspora</taxon>
    </lineage>
</organism>
<dbReference type="OrthoDB" id="615426at2759"/>
<dbReference type="EC" id="2.7.6.3" evidence="3"/>
<evidence type="ECO:0000256" key="4">
    <source>
        <dbReference type="ARBA" id="ARBA00022679"/>
    </source>
</evidence>
<dbReference type="GO" id="GO:0046654">
    <property type="term" value="P:tetrahydrofolate biosynthetic process"/>
    <property type="evidence" value="ECO:0007669"/>
    <property type="project" value="UniProtKB-UniPathway"/>
</dbReference>
<dbReference type="PANTHER" id="PTHR20941:SF1">
    <property type="entry name" value="FOLIC ACID SYNTHESIS PROTEIN FOL1"/>
    <property type="match status" value="1"/>
</dbReference>
<evidence type="ECO:0000256" key="5">
    <source>
        <dbReference type="ARBA" id="ARBA00022741"/>
    </source>
</evidence>